<evidence type="ECO:0000256" key="4">
    <source>
        <dbReference type="ARBA" id="ARBA00022490"/>
    </source>
</evidence>
<dbReference type="GO" id="GO:0005737">
    <property type="term" value="C:cytoplasm"/>
    <property type="evidence" value="ECO:0007669"/>
    <property type="project" value="UniProtKB-SubCell"/>
</dbReference>
<sequence length="354" mass="39476">MTDTQSSKEDFRKLLASVRSDFIDSYGTREKLHTLKAPPSLAKADPSDELEKLAKMIKAHATKVGIVCNPGKFDTNVSVALKEFQLFSNAIFYLLSLTSLFYQGKHADYLVDDLDASILGLLNGVQDLCTDVTSLLDGKGLGSTTPTEADTRLTGVGKIWSTCDNLEQIAIKGNFGLLNGRISVSLKLINDSLSEVDEWLMEPELCEEDPFGLCDESDDELAAEKVEEQTEVPQGMIDFVQIWQKRLKLIKLLLSSFSKSISSNDYKNKQSDASKLSKLNVLHKSVVEQIDELISTVFMSGSSFDAEDEEIKEITDNLVTSLKRIVNIIKVLNKNDEKRGKWVEVWETNFFAQV</sequence>
<proteinExistence type="inferred from homology"/>
<keyword evidence="5" id="KW-0539">Nucleus</keyword>
<comment type="subcellular location">
    <subcellularLocation>
        <location evidence="2">Cytoplasm</location>
    </subcellularLocation>
    <subcellularLocation>
        <location evidence="1">Nucleus</location>
    </subcellularLocation>
</comment>
<dbReference type="AlphaFoldDB" id="A0A1G4K948"/>
<gene>
    <name evidence="9" type="ORF">LAMI_0G06216G</name>
</gene>
<dbReference type="InterPro" id="IPR049318">
    <property type="entry name" value="GCIP_C"/>
</dbReference>
<organism evidence="9 10">
    <name type="scientific">Lachancea mirantina</name>
    <dbReference type="NCBI Taxonomy" id="1230905"/>
    <lineage>
        <taxon>Eukaryota</taxon>
        <taxon>Fungi</taxon>
        <taxon>Dikarya</taxon>
        <taxon>Ascomycota</taxon>
        <taxon>Saccharomycotina</taxon>
        <taxon>Saccharomycetes</taxon>
        <taxon>Saccharomycetales</taxon>
        <taxon>Saccharomycetaceae</taxon>
        <taxon>Lachancea</taxon>
    </lineage>
</organism>
<keyword evidence="4" id="KW-0963">Cytoplasm</keyword>
<evidence type="ECO:0000259" key="7">
    <source>
        <dbReference type="Pfam" id="PF13324"/>
    </source>
</evidence>
<evidence type="ECO:0000313" key="9">
    <source>
        <dbReference type="EMBL" id="SCV00614.1"/>
    </source>
</evidence>
<dbReference type="Gene3D" id="1.20.1410.10">
    <property type="entry name" value="I/LWEQ domain"/>
    <property type="match status" value="1"/>
</dbReference>
<keyword evidence="6" id="KW-0131">Cell cycle</keyword>
<evidence type="ECO:0000256" key="5">
    <source>
        <dbReference type="ARBA" id="ARBA00023242"/>
    </source>
</evidence>
<dbReference type="Pfam" id="PF20936">
    <property type="entry name" value="GCIP_C"/>
    <property type="match status" value="1"/>
</dbReference>
<dbReference type="EMBL" id="LT598469">
    <property type="protein sequence ID" value="SCV00614.1"/>
    <property type="molecule type" value="Genomic_DNA"/>
</dbReference>
<feature type="domain" description="Cyclin-D1-binding protein 1-like N-terminal" evidence="7">
    <location>
        <begin position="49"/>
        <end position="200"/>
    </location>
</feature>
<dbReference type="InterPro" id="IPR026907">
    <property type="entry name" value="GCIP-like"/>
</dbReference>
<name>A0A1G4K948_9SACH</name>
<dbReference type="STRING" id="1230905.A0A1G4K948"/>
<evidence type="ECO:0000313" key="10">
    <source>
        <dbReference type="Proteomes" id="UP000191024"/>
    </source>
</evidence>
<evidence type="ECO:0000256" key="3">
    <source>
        <dbReference type="ARBA" id="ARBA00008940"/>
    </source>
</evidence>
<dbReference type="Proteomes" id="UP000191024">
    <property type="component" value="Chromosome G"/>
</dbReference>
<evidence type="ECO:0000256" key="2">
    <source>
        <dbReference type="ARBA" id="ARBA00004496"/>
    </source>
</evidence>
<dbReference type="InterPro" id="IPR049317">
    <property type="entry name" value="GCIP-like_N"/>
</dbReference>
<evidence type="ECO:0000259" key="8">
    <source>
        <dbReference type="Pfam" id="PF20936"/>
    </source>
</evidence>
<protein>
    <submittedName>
        <fullName evidence="9">LAMI_0G06216g1_1</fullName>
    </submittedName>
</protein>
<evidence type="ECO:0000256" key="6">
    <source>
        <dbReference type="ARBA" id="ARBA00023306"/>
    </source>
</evidence>
<reference evidence="9 10" key="1">
    <citation type="submission" date="2016-03" db="EMBL/GenBank/DDBJ databases">
        <authorList>
            <person name="Devillers H."/>
        </authorList>
    </citation>
    <scope>NUCLEOTIDE SEQUENCE [LARGE SCALE GENOMIC DNA]</scope>
    <source>
        <strain evidence="9">CBS 11717</strain>
    </source>
</reference>
<keyword evidence="10" id="KW-1185">Reference proteome</keyword>
<evidence type="ECO:0000256" key="1">
    <source>
        <dbReference type="ARBA" id="ARBA00004123"/>
    </source>
</evidence>
<comment type="similarity">
    <text evidence="3">Belongs to the CCNDBP1 family.</text>
</comment>
<accession>A0A1G4K948</accession>
<dbReference type="OrthoDB" id="4088536at2759"/>
<dbReference type="Pfam" id="PF13324">
    <property type="entry name" value="GCIP_N"/>
    <property type="match status" value="1"/>
</dbReference>
<feature type="domain" description="Cyclin-D1-binding protein 1-like C-terminal" evidence="8">
    <location>
        <begin position="224"/>
        <end position="318"/>
    </location>
</feature>
<dbReference type="GO" id="GO:0005634">
    <property type="term" value="C:nucleus"/>
    <property type="evidence" value="ECO:0007669"/>
    <property type="project" value="UniProtKB-SubCell"/>
</dbReference>
<dbReference type="PANTHER" id="PTHR15492:SF1">
    <property type="entry name" value="CYCLIN-D1-BINDING PROTEIN 1"/>
    <property type="match status" value="1"/>
</dbReference>
<dbReference type="PANTHER" id="PTHR15492">
    <property type="entry name" value="CYCLIN D1-BINDING PROTEIN 1"/>
    <property type="match status" value="1"/>
</dbReference>